<keyword evidence="1" id="KW-1003">Cell membrane</keyword>
<dbReference type="AlphaFoldDB" id="A0AAE9PVF4"/>
<evidence type="ECO:0000313" key="9">
    <source>
        <dbReference type="EMBL" id="UZP76173.1"/>
    </source>
</evidence>
<keyword evidence="3" id="KW-0645">Protease</keyword>
<dbReference type="GO" id="GO:0009372">
    <property type="term" value="P:quorum sensing"/>
    <property type="evidence" value="ECO:0007669"/>
    <property type="project" value="UniProtKB-KW"/>
</dbReference>
<sequence>MLSAFLYILLGVFDALAAVILVLKLYMLPVREYRTKILFYAMGIALFSFLMREVIGLPKLDLPLQYLLMVIFFRFGLGVKTHLAAFSAGSGLTAYINLQLFVFLFANFFGVAEPGVINDTSGSSIYVIQLSSIIIAYFISFVMGKYNFGFSFIIQPPHDFLRAENYLSSLNKLLILGALISAATIFITLYMLYSSNTIGLLSISLLTFGLSYFFSERGDYEGARSAIKVHRNGNKKADPDGPTSVEVMEYALGIKITEVSSILMVAVIAWMTGHFLGSLFALVTIMFVRRFSGGAHFSNLTFCVCFTTAICVTIPFVSLNLSTISIINACSILVFLVYAPNHFIYIHKTNNHKYYKTVCVLVCAVNFFIQSHIICLALAIQAFSILPLWKGGERKWIKDWREL</sequence>
<dbReference type="SMART" id="SM00793">
    <property type="entry name" value="AgrB"/>
    <property type="match status" value="1"/>
</dbReference>
<feature type="transmembrane region" description="Helical" evidence="8">
    <location>
        <begin position="300"/>
        <end position="318"/>
    </location>
</feature>
<keyword evidence="5" id="KW-0378">Hydrolase</keyword>
<name>A0AAE9PVF4_PAEPO</name>
<dbReference type="GO" id="GO:0006508">
    <property type="term" value="P:proteolysis"/>
    <property type="evidence" value="ECO:0007669"/>
    <property type="project" value="UniProtKB-KW"/>
</dbReference>
<reference evidence="9" key="1">
    <citation type="submission" date="2022-11" db="EMBL/GenBank/DDBJ databases">
        <authorList>
            <person name="Vasilchenko N.G."/>
            <person name="Prazdnova E.V."/>
            <person name="Gorovtsov A.V."/>
            <person name="Chistyakov V.A."/>
            <person name="Pak M.L."/>
        </authorList>
    </citation>
    <scope>NUCLEOTIDE SEQUENCE</scope>
    <source>
        <strain evidence="9">R 4.5</strain>
    </source>
</reference>
<evidence type="ECO:0000256" key="3">
    <source>
        <dbReference type="ARBA" id="ARBA00022670"/>
    </source>
</evidence>
<evidence type="ECO:0000256" key="4">
    <source>
        <dbReference type="ARBA" id="ARBA00022692"/>
    </source>
</evidence>
<keyword evidence="4 8" id="KW-0812">Transmembrane</keyword>
<feature type="transmembrane region" description="Helical" evidence="8">
    <location>
        <begin position="92"/>
        <end position="112"/>
    </location>
</feature>
<dbReference type="Pfam" id="PF04647">
    <property type="entry name" value="AgrB"/>
    <property type="match status" value="1"/>
</dbReference>
<gene>
    <name evidence="9" type="ORF">MF626_06560</name>
</gene>
<keyword evidence="6 8" id="KW-1133">Transmembrane helix</keyword>
<accession>A0AAE9PVF4</accession>
<dbReference type="GO" id="GO:0016020">
    <property type="term" value="C:membrane"/>
    <property type="evidence" value="ECO:0007669"/>
    <property type="project" value="InterPro"/>
</dbReference>
<keyword evidence="7 8" id="KW-0472">Membrane</keyword>
<protein>
    <submittedName>
        <fullName evidence="9">Accessory gene regulator B family protein</fullName>
    </submittedName>
</protein>
<proteinExistence type="predicted"/>
<evidence type="ECO:0000256" key="5">
    <source>
        <dbReference type="ARBA" id="ARBA00022801"/>
    </source>
</evidence>
<evidence type="ECO:0000256" key="1">
    <source>
        <dbReference type="ARBA" id="ARBA00022475"/>
    </source>
</evidence>
<evidence type="ECO:0000256" key="6">
    <source>
        <dbReference type="ARBA" id="ARBA00022989"/>
    </source>
</evidence>
<dbReference type="InterPro" id="IPR006741">
    <property type="entry name" value="AgrB"/>
</dbReference>
<feature type="transmembrane region" description="Helical" evidence="8">
    <location>
        <begin position="262"/>
        <end position="288"/>
    </location>
</feature>
<dbReference type="EMBL" id="CP097770">
    <property type="protein sequence ID" value="UZP76173.1"/>
    <property type="molecule type" value="Genomic_DNA"/>
</dbReference>
<evidence type="ECO:0000256" key="7">
    <source>
        <dbReference type="ARBA" id="ARBA00023136"/>
    </source>
</evidence>
<evidence type="ECO:0000256" key="8">
    <source>
        <dbReference type="SAM" id="Phobius"/>
    </source>
</evidence>
<evidence type="ECO:0000256" key="2">
    <source>
        <dbReference type="ARBA" id="ARBA00022654"/>
    </source>
</evidence>
<feature type="transmembrane region" description="Helical" evidence="8">
    <location>
        <begin position="37"/>
        <end position="55"/>
    </location>
</feature>
<keyword evidence="2" id="KW-0673">Quorum sensing</keyword>
<feature type="transmembrane region" description="Helical" evidence="8">
    <location>
        <begin position="124"/>
        <end position="143"/>
    </location>
</feature>
<organism evidence="9">
    <name type="scientific">Paenibacillus polymyxa</name>
    <name type="common">Bacillus polymyxa</name>
    <dbReference type="NCBI Taxonomy" id="1406"/>
    <lineage>
        <taxon>Bacteria</taxon>
        <taxon>Bacillati</taxon>
        <taxon>Bacillota</taxon>
        <taxon>Bacilli</taxon>
        <taxon>Bacillales</taxon>
        <taxon>Paenibacillaceae</taxon>
        <taxon>Paenibacillus</taxon>
    </lineage>
</organism>
<feature type="transmembrane region" description="Helical" evidence="8">
    <location>
        <begin position="173"/>
        <end position="193"/>
    </location>
</feature>
<feature type="transmembrane region" description="Helical" evidence="8">
    <location>
        <begin position="324"/>
        <end position="346"/>
    </location>
</feature>
<feature type="transmembrane region" description="Helical" evidence="8">
    <location>
        <begin position="358"/>
        <end position="386"/>
    </location>
</feature>
<dbReference type="GO" id="GO:0008233">
    <property type="term" value="F:peptidase activity"/>
    <property type="evidence" value="ECO:0007669"/>
    <property type="project" value="UniProtKB-KW"/>
</dbReference>
<feature type="transmembrane region" description="Helical" evidence="8">
    <location>
        <begin position="67"/>
        <end position="86"/>
    </location>
</feature>